<dbReference type="OrthoDB" id="3634004at2759"/>
<accession>A0A6G1KSW6</accession>
<name>A0A6G1KSW6_9PEZI</name>
<evidence type="ECO:0000256" key="1">
    <source>
        <dbReference type="SAM" id="SignalP"/>
    </source>
</evidence>
<evidence type="ECO:0000313" key="3">
    <source>
        <dbReference type="Proteomes" id="UP000799436"/>
    </source>
</evidence>
<dbReference type="AlphaFoldDB" id="A0A6G1KSW6"/>
<organism evidence="2 3">
    <name type="scientific">Teratosphaeria nubilosa</name>
    <dbReference type="NCBI Taxonomy" id="161662"/>
    <lineage>
        <taxon>Eukaryota</taxon>
        <taxon>Fungi</taxon>
        <taxon>Dikarya</taxon>
        <taxon>Ascomycota</taxon>
        <taxon>Pezizomycotina</taxon>
        <taxon>Dothideomycetes</taxon>
        <taxon>Dothideomycetidae</taxon>
        <taxon>Mycosphaerellales</taxon>
        <taxon>Teratosphaeriaceae</taxon>
        <taxon>Teratosphaeria</taxon>
    </lineage>
</organism>
<sequence>MTLIKKLAAVGLFVLATNAVAVAEGGAAVARVAPRAAVPDPDVEGKKPAEKPCPFDQETLGPNLLLAVVVVPDGRKEIGAWTFGRGWCSNYNKITSGKDICDRSPVEFVHVPLSDKFGDIPSFNNQTCYNNVKVTFENCDKDGKTGEIDYPEVKAHFESTLDGDYSSVVYECKPTREMRACVYNPGRASSDVSYTAFLACGVSAEP</sequence>
<dbReference type="EMBL" id="ML995966">
    <property type="protein sequence ID" value="KAF2763763.1"/>
    <property type="molecule type" value="Genomic_DNA"/>
</dbReference>
<gene>
    <name evidence="2" type="ORF">EJ03DRAFT_340273</name>
</gene>
<evidence type="ECO:0008006" key="4">
    <source>
        <dbReference type="Google" id="ProtNLM"/>
    </source>
</evidence>
<dbReference type="Proteomes" id="UP000799436">
    <property type="component" value="Unassembled WGS sequence"/>
</dbReference>
<feature type="chain" id="PRO_5026358803" description="AA1-like domain-containing protein" evidence="1">
    <location>
        <begin position="24"/>
        <end position="206"/>
    </location>
</feature>
<proteinExistence type="predicted"/>
<reference evidence="2" key="1">
    <citation type="journal article" date="2020" name="Stud. Mycol.">
        <title>101 Dothideomycetes genomes: a test case for predicting lifestyles and emergence of pathogens.</title>
        <authorList>
            <person name="Haridas S."/>
            <person name="Albert R."/>
            <person name="Binder M."/>
            <person name="Bloem J."/>
            <person name="Labutti K."/>
            <person name="Salamov A."/>
            <person name="Andreopoulos B."/>
            <person name="Baker S."/>
            <person name="Barry K."/>
            <person name="Bills G."/>
            <person name="Bluhm B."/>
            <person name="Cannon C."/>
            <person name="Castanera R."/>
            <person name="Culley D."/>
            <person name="Daum C."/>
            <person name="Ezra D."/>
            <person name="Gonzalez J."/>
            <person name="Henrissat B."/>
            <person name="Kuo A."/>
            <person name="Liang C."/>
            <person name="Lipzen A."/>
            <person name="Lutzoni F."/>
            <person name="Magnuson J."/>
            <person name="Mondo S."/>
            <person name="Nolan M."/>
            <person name="Ohm R."/>
            <person name="Pangilinan J."/>
            <person name="Park H.-J."/>
            <person name="Ramirez L."/>
            <person name="Alfaro M."/>
            <person name="Sun H."/>
            <person name="Tritt A."/>
            <person name="Yoshinaga Y."/>
            <person name="Zwiers L.-H."/>
            <person name="Turgeon B."/>
            <person name="Goodwin S."/>
            <person name="Spatafora J."/>
            <person name="Crous P."/>
            <person name="Grigoriev I."/>
        </authorList>
    </citation>
    <scope>NUCLEOTIDE SEQUENCE</scope>
    <source>
        <strain evidence="2">CBS 116005</strain>
    </source>
</reference>
<keyword evidence="1" id="KW-0732">Signal</keyword>
<feature type="signal peptide" evidence="1">
    <location>
        <begin position="1"/>
        <end position="23"/>
    </location>
</feature>
<evidence type="ECO:0000313" key="2">
    <source>
        <dbReference type="EMBL" id="KAF2763763.1"/>
    </source>
</evidence>
<keyword evidence="3" id="KW-1185">Reference proteome</keyword>
<protein>
    <recommendedName>
        <fullName evidence="4">AA1-like domain-containing protein</fullName>
    </recommendedName>
</protein>